<comment type="caution">
    <text evidence="1">The sequence shown here is derived from an EMBL/GenBank/DDBJ whole genome shotgun (WGS) entry which is preliminary data.</text>
</comment>
<keyword evidence="2" id="KW-1185">Reference proteome</keyword>
<reference evidence="1" key="2">
    <citation type="journal article" date="2022" name="Sci. Total Environ.">
        <title>Prevalence, transmission, and molecular epidemiology of tet(X)-positive bacteria among humans, animals, and environmental niches in China: An epidemiological, and genomic-based study.</title>
        <authorList>
            <person name="Dong N."/>
            <person name="Zeng Y."/>
            <person name="Cai C."/>
            <person name="Sun C."/>
            <person name="Lu J."/>
            <person name="Liu C."/>
            <person name="Zhou H."/>
            <person name="Sun Q."/>
            <person name="Shu L."/>
            <person name="Wang H."/>
            <person name="Wang Y."/>
            <person name="Wang S."/>
            <person name="Wu C."/>
            <person name="Chan E.W."/>
            <person name="Chen G."/>
            <person name="Shen Z."/>
            <person name="Chen S."/>
            <person name="Zhang R."/>
        </authorList>
    </citation>
    <scope>NUCLEOTIDE SEQUENCE</scope>
    <source>
        <strain evidence="1">R1692</strain>
    </source>
</reference>
<gene>
    <name evidence="1" type="ORF">HX018_17430</name>
</gene>
<name>A0ABT7NRY9_9SPHI</name>
<dbReference type="Proteomes" id="UP001170954">
    <property type="component" value="Unassembled WGS sequence"/>
</dbReference>
<proteinExistence type="predicted"/>
<dbReference type="RefSeq" id="WP_149525552.1">
    <property type="nucleotide sequence ID" value="NZ_CP030848.1"/>
</dbReference>
<sequence length="70" mass="7712">MKALSNLSKFEIKEQSTVKGGKGFPPGTYPMPGVSFLAFSLNESSIFPGTYYYSVWDANGNYVCGYVLQK</sequence>
<evidence type="ECO:0000313" key="2">
    <source>
        <dbReference type="Proteomes" id="UP001170954"/>
    </source>
</evidence>
<accession>A0ABT7NRY9</accession>
<dbReference type="EMBL" id="JACAGK010000066">
    <property type="protein sequence ID" value="MDM1050024.1"/>
    <property type="molecule type" value="Genomic_DNA"/>
</dbReference>
<reference evidence="1" key="1">
    <citation type="submission" date="2020-06" db="EMBL/GenBank/DDBJ databases">
        <authorList>
            <person name="Dong N."/>
        </authorList>
    </citation>
    <scope>NUCLEOTIDE SEQUENCE</scope>
    <source>
        <strain evidence="1">R1692</strain>
    </source>
</reference>
<evidence type="ECO:0000313" key="1">
    <source>
        <dbReference type="EMBL" id="MDM1050024.1"/>
    </source>
</evidence>
<protein>
    <submittedName>
        <fullName evidence="1">Uncharacterized protein</fullName>
    </submittedName>
</protein>
<organism evidence="1 2">
    <name type="scientific">Sphingobacterium hotanense</name>
    <dbReference type="NCBI Taxonomy" id="649196"/>
    <lineage>
        <taxon>Bacteria</taxon>
        <taxon>Pseudomonadati</taxon>
        <taxon>Bacteroidota</taxon>
        <taxon>Sphingobacteriia</taxon>
        <taxon>Sphingobacteriales</taxon>
        <taxon>Sphingobacteriaceae</taxon>
        <taxon>Sphingobacterium</taxon>
    </lineage>
</organism>